<keyword evidence="3" id="KW-1185">Reference proteome</keyword>
<evidence type="ECO:0000256" key="1">
    <source>
        <dbReference type="SAM" id="MobiDB-lite"/>
    </source>
</evidence>
<reference evidence="3" key="1">
    <citation type="journal article" date="2008" name="Nat. Genet.">
        <title>The Pristionchus pacificus genome provides a unique perspective on nematode lifestyle and parasitism.</title>
        <authorList>
            <person name="Dieterich C."/>
            <person name="Clifton S.W."/>
            <person name="Schuster L.N."/>
            <person name="Chinwalla A."/>
            <person name="Delehaunty K."/>
            <person name="Dinkelacker I."/>
            <person name="Fulton L."/>
            <person name="Fulton R."/>
            <person name="Godfrey J."/>
            <person name="Minx P."/>
            <person name="Mitreva M."/>
            <person name="Roeseler W."/>
            <person name="Tian H."/>
            <person name="Witte H."/>
            <person name="Yang S.P."/>
            <person name="Wilson R.K."/>
            <person name="Sommer R.J."/>
        </authorList>
    </citation>
    <scope>NUCLEOTIDE SEQUENCE [LARGE SCALE GENOMIC DNA]</scope>
    <source>
        <strain evidence="3">PS312</strain>
    </source>
</reference>
<gene>
    <name evidence="2" type="primary">WBGene00272136</name>
</gene>
<feature type="compositionally biased region" description="Low complexity" evidence="1">
    <location>
        <begin position="43"/>
        <end position="72"/>
    </location>
</feature>
<protein>
    <submittedName>
        <fullName evidence="2">Uncharacterized protein</fullName>
    </submittedName>
</protein>
<proteinExistence type="predicted"/>
<dbReference type="EnsemblMetazoa" id="PPA33767.1">
    <property type="protein sequence ID" value="PPA33767.1"/>
    <property type="gene ID" value="WBGene00272136"/>
</dbReference>
<dbReference type="InterPro" id="IPR052883">
    <property type="entry name" value="Hisactophilin"/>
</dbReference>
<accession>A0A2A6BEP9</accession>
<name>A0A2A6BEP9_PRIPA</name>
<feature type="region of interest" description="Disordered" evidence="1">
    <location>
        <begin position="24"/>
        <end position="72"/>
    </location>
</feature>
<evidence type="ECO:0000313" key="2">
    <source>
        <dbReference type="EnsemblMetazoa" id="PPA33767.1"/>
    </source>
</evidence>
<accession>A0A8R1UPC6</accession>
<dbReference type="Proteomes" id="UP000005239">
    <property type="component" value="Unassembled WGS sequence"/>
</dbReference>
<feature type="compositionally biased region" description="Polar residues" evidence="1">
    <location>
        <begin position="24"/>
        <end position="35"/>
    </location>
</feature>
<dbReference type="AlphaFoldDB" id="A0A2A6BEP9"/>
<sequence>MDGRHRRRVSHYYTIGLTCSAQSTTSLGSTTTEISTPEEDQSTSESTLSSTESTTTRVDKVPTTTAVKTPPAGQWRLRSVKYGKYLRANNGSVDLAEAGEDFEQWDIQERRLNDFVSQFELKSMNNPSDLLYLRASWDRLPKASSNEKLSVNLTNVHEAYERWGATENDDNSWSFMSHNLRWLSTNGTNVYTRILTKPSISEKFVLENL</sequence>
<dbReference type="PANTHER" id="PTHR33351:SF1">
    <property type="entry name" value="IG-LIKE DOMAIN-CONTAINING PROTEIN-RELATED"/>
    <property type="match status" value="1"/>
</dbReference>
<organism evidence="2 3">
    <name type="scientific">Pristionchus pacificus</name>
    <name type="common">Parasitic nematode worm</name>
    <dbReference type="NCBI Taxonomy" id="54126"/>
    <lineage>
        <taxon>Eukaryota</taxon>
        <taxon>Metazoa</taxon>
        <taxon>Ecdysozoa</taxon>
        <taxon>Nematoda</taxon>
        <taxon>Chromadorea</taxon>
        <taxon>Rhabditida</taxon>
        <taxon>Rhabditina</taxon>
        <taxon>Diplogasteromorpha</taxon>
        <taxon>Diplogasteroidea</taxon>
        <taxon>Neodiplogasteridae</taxon>
        <taxon>Pristionchus</taxon>
    </lineage>
</organism>
<dbReference type="PANTHER" id="PTHR33351">
    <property type="entry name" value="HISACTOPHILIN-1-RELATED"/>
    <property type="match status" value="1"/>
</dbReference>
<reference evidence="2" key="2">
    <citation type="submission" date="2022-06" db="UniProtKB">
        <authorList>
            <consortium name="EnsemblMetazoa"/>
        </authorList>
    </citation>
    <scope>IDENTIFICATION</scope>
    <source>
        <strain evidence="2">PS312</strain>
    </source>
</reference>
<evidence type="ECO:0000313" key="3">
    <source>
        <dbReference type="Proteomes" id="UP000005239"/>
    </source>
</evidence>